<dbReference type="OrthoDB" id="18477at10239"/>
<name>D4P7N2_9CAUD</name>
<accession>D4P7N2</accession>
<gene>
    <name evidence="1" type="ORF">Poco6gene014</name>
</gene>
<protein>
    <submittedName>
        <fullName evidence="1">Gp014</fullName>
    </submittedName>
</protein>
<dbReference type="GeneID" id="18559724"/>
<organism evidence="1 2">
    <name type="scientific">Rhodococcus phage ReqiPoco6</name>
    <dbReference type="NCBI Taxonomy" id="691964"/>
    <lineage>
        <taxon>Viruses</taxon>
        <taxon>Duplodnaviria</taxon>
        <taxon>Heunggongvirae</taxon>
        <taxon>Uroviricota</taxon>
        <taxon>Caudoviricetes</taxon>
        <taxon>Pepyhexavirus</taxon>
        <taxon>Pepyhexavirus poco6</taxon>
    </lineage>
</organism>
<dbReference type="InterPro" id="IPR056951">
    <property type="entry name" value="Phage_connect_2"/>
</dbReference>
<dbReference type="Proteomes" id="UP000001057">
    <property type="component" value="Segment"/>
</dbReference>
<proteinExistence type="predicted"/>
<dbReference type="RefSeq" id="YP_009012595.1">
    <property type="nucleotide sequence ID" value="NC_023694.1"/>
</dbReference>
<reference evidence="1 2" key="1">
    <citation type="journal article" date="2011" name="Appl. Environ. Microbiol.">
        <title>Genomic and functional analyses of Rhodococcus equi phages ReqiPepy6, ReqiPoco6, ReqiPine5, and ReqiDocB7.</title>
        <authorList>
            <person name="Summer E.J."/>
            <person name="Liu M."/>
            <person name="Gill J.J."/>
            <person name="Grant M."/>
            <person name="Chan-Cortes T.N."/>
            <person name="Ferguson L."/>
            <person name="Janes C."/>
            <person name="Lange K."/>
            <person name="Bertoli M."/>
            <person name="Moore C."/>
            <person name="Orchard R.C."/>
            <person name="Cohen N."/>
            <person name="Young R."/>
        </authorList>
    </citation>
    <scope>NUCLEOTIDE SEQUENCE [LARGE SCALE GENOMIC DNA]</scope>
</reference>
<dbReference type="EMBL" id="GU580942">
    <property type="protein sequence ID" value="ADD81012.1"/>
    <property type="molecule type" value="Genomic_DNA"/>
</dbReference>
<evidence type="ECO:0000313" key="1">
    <source>
        <dbReference type="EMBL" id="ADD81012.1"/>
    </source>
</evidence>
<sequence>MFDESILTSTKKVLGIDAEYDAFDLDVKMHINSAFATLNQLGVGPEEGFMIEDETATWGDFIGVDKRLNSVPTYVYLKVRLAFDPPSTSFVIESQKKQLEELEWRLNVVVEGDRV</sequence>
<dbReference type="Pfam" id="PF24829">
    <property type="entry name" value="Phage_connect_2"/>
    <property type="match status" value="1"/>
</dbReference>
<evidence type="ECO:0000313" key="2">
    <source>
        <dbReference type="Proteomes" id="UP000001057"/>
    </source>
</evidence>
<keyword evidence="2" id="KW-1185">Reference proteome</keyword>
<dbReference type="KEGG" id="vg:18559724"/>